<proteinExistence type="predicted"/>
<keyword evidence="1" id="KW-0812">Transmembrane</keyword>
<keyword evidence="1" id="KW-1133">Transmembrane helix</keyword>
<dbReference type="RefSeq" id="WP_380624563.1">
    <property type="nucleotide sequence ID" value="NZ_JBHSDK010000034.1"/>
</dbReference>
<dbReference type="EMBL" id="JBHSDK010000034">
    <property type="protein sequence ID" value="MFC4337507.1"/>
    <property type="molecule type" value="Genomic_DNA"/>
</dbReference>
<gene>
    <name evidence="3" type="ORF">ACFPET_20125</name>
</gene>
<name>A0ABV8U3W9_9ACTN</name>
<protein>
    <recommendedName>
        <fullName evidence="2">CBU-0592-like domain-containing protein</fullName>
    </recommendedName>
</protein>
<dbReference type="NCBIfam" id="NF047864">
    <property type="entry name" value="CBU_0592_membra"/>
    <property type="match status" value="1"/>
</dbReference>
<evidence type="ECO:0000259" key="2">
    <source>
        <dbReference type="Pfam" id="PF26604"/>
    </source>
</evidence>
<dbReference type="Pfam" id="PF26604">
    <property type="entry name" value="CBU_0592"/>
    <property type="match status" value="1"/>
</dbReference>
<organism evidence="3 4">
    <name type="scientific">Salininema proteolyticum</name>
    <dbReference type="NCBI Taxonomy" id="1607685"/>
    <lineage>
        <taxon>Bacteria</taxon>
        <taxon>Bacillati</taxon>
        <taxon>Actinomycetota</taxon>
        <taxon>Actinomycetes</taxon>
        <taxon>Glycomycetales</taxon>
        <taxon>Glycomycetaceae</taxon>
        <taxon>Salininema</taxon>
    </lineage>
</organism>
<evidence type="ECO:0000256" key="1">
    <source>
        <dbReference type="SAM" id="Phobius"/>
    </source>
</evidence>
<feature type="transmembrane region" description="Helical" evidence="1">
    <location>
        <begin position="6"/>
        <end position="25"/>
    </location>
</feature>
<accession>A0ABV8U3W9</accession>
<evidence type="ECO:0000313" key="4">
    <source>
        <dbReference type="Proteomes" id="UP001595823"/>
    </source>
</evidence>
<keyword evidence="4" id="KW-1185">Reference proteome</keyword>
<feature type="transmembrane region" description="Helical" evidence="1">
    <location>
        <begin position="32"/>
        <end position="52"/>
    </location>
</feature>
<comment type="caution">
    <text evidence="3">The sequence shown here is derived from an EMBL/GenBank/DDBJ whole genome shotgun (WGS) entry which is preliminary data.</text>
</comment>
<dbReference type="InterPro" id="IPR058058">
    <property type="entry name" value="CBU_0592-like"/>
</dbReference>
<reference evidence="4" key="1">
    <citation type="journal article" date="2019" name="Int. J. Syst. Evol. Microbiol.">
        <title>The Global Catalogue of Microorganisms (GCM) 10K type strain sequencing project: providing services to taxonomists for standard genome sequencing and annotation.</title>
        <authorList>
            <consortium name="The Broad Institute Genomics Platform"/>
            <consortium name="The Broad Institute Genome Sequencing Center for Infectious Disease"/>
            <person name="Wu L."/>
            <person name="Ma J."/>
        </authorList>
    </citation>
    <scope>NUCLEOTIDE SEQUENCE [LARGE SCALE GENOMIC DNA]</scope>
    <source>
        <strain evidence="4">IBRC-M 10908</strain>
    </source>
</reference>
<feature type="domain" description="CBU-0592-like" evidence="2">
    <location>
        <begin position="10"/>
        <end position="71"/>
    </location>
</feature>
<keyword evidence="1" id="KW-0472">Membrane</keyword>
<feature type="transmembrane region" description="Helical" evidence="1">
    <location>
        <begin position="58"/>
        <end position="77"/>
    </location>
</feature>
<evidence type="ECO:0000313" key="3">
    <source>
        <dbReference type="EMBL" id="MFC4337507.1"/>
    </source>
</evidence>
<sequence length="127" mass="14083">MPEFDVRIALQFIGAALYIAQYILVQSRRIEATAPLSLLLIGIGALFLLVSASMGFDWGLMLLNATWIVMVSGTFIVRRRKRSCQPLPELAPEEEVRAEGDLLEPDPEMFAEPSLATYRPVPTGAVY</sequence>
<dbReference type="Proteomes" id="UP001595823">
    <property type="component" value="Unassembled WGS sequence"/>
</dbReference>